<dbReference type="EMBL" id="AK362917">
    <property type="protein sequence ID" value="BAJ94121.1"/>
    <property type="molecule type" value="mRNA"/>
</dbReference>
<organism evidence="3">
    <name type="scientific">Hordeum vulgare subsp. vulgare</name>
    <name type="common">Domesticated barley</name>
    <dbReference type="NCBI Taxonomy" id="112509"/>
    <lineage>
        <taxon>Eukaryota</taxon>
        <taxon>Viridiplantae</taxon>
        <taxon>Streptophyta</taxon>
        <taxon>Embryophyta</taxon>
        <taxon>Tracheophyta</taxon>
        <taxon>Spermatophyta</taxon>
        <taxon>Magnoliopsida</taxon>
        <taxon>Liliopsida</taxon>
        <taxon>Poales</taxon>
        <taxon>Poaceae</taxon>
        <taxon>BOP clade</taxon>
        <taxon>Pooideae</taxon>
        <taxon>Triticodae</taxon>
        <taxon>Triticeae</taxon>
        <taxon>Hordeinae</taxon>
        <taxon>Hordeum</taxon>
    </lineage>
</organism>
<feature type="transmembrane region" description="Helical" evidence="2">
    <location>
        <begin position="503"/>
        <end position="524"/>
    </location>
</feature>
<accession>F2DGA0</accession>
<evidence type="ECO:0000256" key="2">
    <source>
        <dbReference type="SAM" id="Phobius"/>
    </source>
</evidence>
<reference evidence="3" key="1">
    <citation type="journal article" date="2011" name="Plant Physiol.">
        <title>Comprehensive sequence analysis of 24,783 barley full-length cDNAs derived from 12 clone libraries.</title>
        <authorList>
            <person name="Matsumoto T."/>
            <person name="Tanaka T."/>
            <person name="Sakai H."/>
            <person name="Amano N."/>
            <person name="Kanamori H."/>
            <person name="Kurita K."/>
            <person name="Kikuta A."/>
            <person name="Kamiya K."/>
            <person name="Yamamoto M."/>
            <person name="Ikawa H."/>
            <person name="Fujii N."/>
            <person name="Hori K."/>
            <person name="Itoh T."/>
            <person name="Sato K."/>
        </authorList>
    </citation>
    <scope>NUCLEOTIDE SEQUENCE</scope>
    <source>
        <tissue evidence="3">Shoot and root</tissue>
    </source>
</reference>
<feature type="transmembrane region" description="Helical" evidence="2">
    <location>
        <begin position="425"/>
        <end position="452"/>
    </location>
</feature>
<sequence>MYSTRSKAGPRRSQGARKSLNGSKRGEELPEDDVEYDEESDEEQHHHNGSNADGEHASGDDDDDDQEQDALEDGEGESSSDADDDGASPRVTRGQNRTQKGSSYAVRSSKLQSQTRGGGKNQKGGKSKSKWARPAPDLESPLTSPMVSPSVSPGASPVSGMHVRSPSEASLPAPHPGSLMHNRKQASFREMGYEQRLAQFKEELVAARKRVNMLRAPVTTLRYFSIICYEQADRAVRFLLSHRLLLTALILGAAVWTALAATPGDHHKYMELARHWSWFFVWWLGLGVASSIGLGSGLHTGALYLFPYVLKTVTTAIECRSLDFPSEGPNAFECSNPVAADLADHQSAAGMGDVTVWGVYTKVALAVFLWGGGTAIGELPPYFVARAARLTGQKLEELEELDDDDKPLSYTDRAKHLIYHMLQKYGFLSIMLFASVPNPLFDLAGLTCGHFLVPFWTFFLATFIGKAVVKATGQNLFLIYIALHNQERLEHFHKSIQSQGGGLVSRAWDIFITLVVGAFLLSIVNTAVQERLANEDEDKLAEHRLILRGAHPSHVRLLA</sequence>
<evidence type="ECO:0000256" key="1">
    <source>
        <dbReference type="SAM" id="MobiDB-lite"/>
    </source>
</evidence>
<feature type="region of interest" description="Disordered" evidence="1">
    <location>
        <begin position="1"/>
        <end position="180"/>
    </location>
</feature>
<feature type="transmembrane region" description="Helical" evidence="2">
    <location>
        <begin position="244"/>
        <end position="261"/>
    </location>
</feature>
<name>F2DGA0_HORVV</name>
<feature type="compositionally biased region" description="Polar residues" evidence="1">
    <location>
        <begin position="93"/>
        <end position="115"/>
    </location>
</feature>
<dbReference type="AlphaFoldDB" id="F2DGA0"/>
<feature type="compositionally biased region" description="Acidic residues" evidence="1">
    <location>
        <begin position="29"/>
        <end position="42"/>
    </location>
</feature>
<keyword evidence="2" id="KW-0812">Transmembrane</keyword>
<feature type="compositionally biased region" description="Acidic residues" evidence="1">
    <location>
        <begin position="60"/>
        <end position="86"/>
    </location>
</feature>
<feature type="compositionally biased region" description="Low complexity" evidence="1">
    <location>
        <begin position="140"/>
        <end position="159"/>
    </location>
</feature>
<keyword evidence="2" id="KW-1133">Transmembrane helix</keyword>
<keyword evidence="2" id="KW-0472">Membrane</keyword>
<proteinExistence type="evidence at transcript level"/>
<evidence type="ECO:0000313" key="3">
    <source>
        <dbReference type="EMBL" id="BAJ94121.1"/>
    </source>
</evidence>
<protein>
    <submittedName>
        <fullName evidence="3">Predicted protein</fullName>
    </submittedName>
</protein>
<feature type="transmembrane region" description="Helical" evidence="2">
    <location>
        <begin position="281"/>
        <end position="306"/>
    </location>
</feature>